<dbReference type="STRING" id="1271860.SAMN05216174_12326"/>
<dbReference type="InterPro" id="IPR052568">
    <property type="entry name" value="PKS-FAS_Synthase"/>
</dbReference>
<dbReference type="InterPro" id="IPR001227">
    <property type="entry name" value="Ac_transferase_dom_sf"/>
</dbReference>
<dbReference type="InterPro" id="IPR036736">
    <property type="entry name" value="ACP-like_sf"/>
</dbReference>
<evidence type="ECO:0000259" key="4">
    <source>
        <dbReference type="PROSITE" id="PS50075"/>
    </source>
</evidence>
<feature type="domain" description="Carrier" evidence="4">
    <location>
        <begin position="1984"/>
        <end position="2062"/>
    </location>
</feature>
<dbReference type="Gene3D" id="1.10.1200.10">
    <property type="entry name" value="ACP-like"/>
    <property type="match status" value="5"/>
</dbReference>
<dbReference type="InterPro" id="IPR016036">
    <property type="entry name" value="Malonyl_transacylase_ACP-bd"/>
</dbReference>
<dbReference type="Pfam" id="PF00698">
    <property type="entry name" value="Acyl_transf_1"/>
    <property type="match status" value="1"/>
</dbReference>
<dbReference type="Gene3D" id="3.30.70.250">
    <property type="entry name" value="Malonyl-CoA ACP transacylase, ACP-binding"/>
    <property type="match status" value="1"/>
</dbReference>
<sequence length="2567" mass="264780">MAARGERPELVLGVGPAGQPCAGLCGAVSAAGGLGVLDLGAGDHRARAALTRAAGWPSGRPFGLRVPAGCALGFDDVAAILGPTADQVEVVLLGWGAPWSVSEVPDRYFVLVEVTSVAEALTAAAMGADGVVARGNEAGGRVGESGAFVLLQQLLAEPELALPVWVCGGIGPDTAAAAIVGGAAGVVLDTQLALLPEADVPDDLTAALATSDGTDTVVIDGQRLLPRRAPATGHLPVGQDAYLATAFLNRFGTVARAVAGVLAAVHEAVRADRTPVLGSGSPLARALGTALPVAQGPMTRVSDRAGFAAAVAGEGGLPFLALALASGEQTRTMMTETAAALGARPWGVGVLGFAPPEIRSAQLAVIEELRPPVALIAGGRPDQAKALEDVGIATFLHVPSPGLLAQFLDAGARRFVFEGAECGGHVGPRTSFTLWQAQLDVLRDRADIAGVQILFAGGVHDARSAAMVSALAAPLHDRGAAVGVLMGTGYLFTEEAVTHGAVTATFQRQVVAAERTALLHTAPGHATRCVPSPFVDAFEATGRELLDRGVPQREVWEELEKLNTGRLRIASKGLRREGPELVAVDEAGVLDQGLFMAGQVAMLRDAVTTVAELHQDVTARAAEFHRDRATRLRAVLGKARPQRPAPQPLDVAVVGMACLFPGAPDLASFWANIVGNADCVTEVPPRRWDAATYYDPAATRGSGDATPSKWGGFLDPVPFDPLRYGIPPAALAAIEPVQLLALEAAHRSLVDAGYAEGGFDRERAGVVFGAEAGSDLSTAATLRMVLPSYVDQVPAELDAQLPKLTEDSFPGRLANVISGRIANRLDLGAVNYTVDAACASSLAAVDVACKELAAGTADLMLCGGADLHNAIDDYLLFSSVGALSATGACRTFDANADGIALGEGVACVVLKRLADAEHDGDRVYAVIRGVGSASDGKALGLTAPRKEGQRRALDRAYANARVSPAEVDLVEAHGTGTVVGDRTELQTLTEVFTEAGARPGSCVVGSVKSQIGHTKCAAGLAGLIKSAMALHTGVRPPTLHVTEPNPAWDATSPFAFLSAASPWLREATERVAGVSAFGFGGTNFHVVMTGHASAAFTRRGLRRWPAELFTFRGADDAAAHRQIERLLESVTANAASGNPWTLRDLARTAAARADREVAPVRVSVVAEDLDHLQTLLRRALAGESDPKAGLYRVTGEQPRGKLAVLFPGQGSQRPGMLSDLFVAFPDLARFAGRGEIAAAMFPPAAFDQATADAQRDRLRDTRMAQPALGVTGLAVHELLTKVGVEADMYAGHSYGELVALTAAGSLDPRDLVALSAVRARTILAAAGDDAGAMAAVSADRPTVESVLDGARLANRVVIANHNAPRQIVVSGPTSMVEEAVAALRAAGISAKRLDVACAFHSPVIAGASDAFASELASRSFAAPRVPVWGNRLAKPYVGDAEGIRAELASQVTGAVKFCEQIENMYADGARVFLEAGPGRVLTNLVREILGDRPHTVIPIEPTRDAGLPGFLHALARLAVAGVPLRTGWLVAARGAQDVSTLTPPARPGWTVDGHLVRTADGKVIPGGLAPAKRIATLSAAGPAPAPASTRDEMVADFLRTSREMITAQRDVLLGYLGAAPAPTAPALTPAERPALGTPAPAARPADVLSTVVGLIAERTGYPADMVDPGLDLEADLSVDSIKRTEIAGELAARLGSAVDVESLVRARTAAELAALLAPAQGPQPAPVAGQQAQTVDVLSTVVGLIAERTGYPADMIDPSLDLEADLSVDSIKRTEIAGELVSRLGGSANVEDLVRARTAAELAGLLAPGHPAQQAVVVDVLSTVVGLIAERTGYPVDMIDPGLDLEADLSVDSIKRTEIAGELVSRLGGSANVEDLVRARTAAELAGLLAPAQESQSAPAVDVLSTVVGLIAERTGYPADMIDPSLDLEADLSVDSIKRTEIAGELVSRLGSGVDVEALVRARTAAELADLLAPRSAAPAAPAAPKGDALSTVVAVIAERTGYPADMIDPSLDLEADLSVDSIKRTEIAGDLAARLGSTADLDELVRARTAAALADLLTATPKAAAPAPTAAAPKTATGPVVRGEAPGRYVLGLVDAPGTPSDDPGALFGATLLIAGGTPDLVEELAGQLSARGALAMPLPGLPELAEWVDRVDGLICLPSGDEPLLPAAFPMFRSVLERRPRWLLAAAHGDPLRTAGLRGFFRTLRREYPDTMSRLVEFEGFPADDYSAAAAVIEELLTPGAEPVVVRSATRQAFDLVPTPLGALAMTGSGPAGPGVAEAEAMGLSADSVVLLVGGARGITAQVARALAAATGCKIELAGRTGPATEPEHPATAAAHDLAGLRKALAGLGHTGPAAIDRAARDILARREVNATLAGLRRLGSEANLHALDVRDPDAVRRLVKQIHAEHGRIDAVVHAAGVIEDKLIAEKDPESFRRVFATKVDGLAALLAGLDDVSAAPRFVVSFGSIAAALGNRGQADYAAANDALDVLGAAWSKRTGHRALTVHWGPWAPDEQHGGMVSVELGRSYAERGVKLISPADGVAALLSELAWGSPEVRSVVYTASGW</sequence>
<dbReference type="Pfam" id="PF02801">
    <property type="entry name" value="Ketoacyl-synt_C"/>
    <property type="match status" value="1"/>
</dbReference>
<dbReference type="SUPFAM" id="SSF51412">
    <property type="entry name" value="Inosine monophosphate dehydrogenase (IMPDH)"/>
    <property type="match status" value="2"/>
</dbReference>
<dbReference type="SMART" id="SM00825">
    <property type="entry name" value="PKS_KS"/>
    <property type="match status" value="1"/>
</dbReference>
<evidence type="ECO:0000256" key="3">
    <source>
        <dbReference type="ARBA" id="ARBA00022679"/>
    </source>
</evidence>
<dbReference type="SMART" id="SM00822">
    <property type="entry name" value="PKS_KR"/>
    <property type="match status" value="1"/>
</dbReference>
<dbReference type="CDD" id="cd00833">
    <property type="entry name" value="PKS"/>
    <property type="match status" value="1"/>
</dbReference>
<dbReference type="Pfam" id="PF00109">
    <property type="entry name" value="ketoacyl-synt"/>
    <property type="match status" value="1"/>
</dbReference>
<dbReference type="SUPFAM" id="SSF55048">
    <property type="entry name" value="Probable ACP-binding domain of malonyl-CoA ACP transacylase"/>
    <property type="match status" value="1"/>
</dbReference>
<dbReference type="InterPro" id="IPR013785">
    <property type="entry name" value="Aldolase_TIM"/>
</dbReference>
<feature type="domain" description="Carrier" evidence="4">
    <location>
        <begin position="1732"/>
        <end position="1810"/>
    </location>
</feature>
<gene>
    <name evidence="6" type="ORF">SAMN05216174_12326</name>
</gene>
<reference evidence="7" key="1">
    <citation type="submission" date="2016-10" db="EMBL/GenBank/DDBJ databases">
        <authorList>
            <person name="Varghese N."/>
            <person name="Submissions S."/>
        </authorList>
    </citation>
    <scope>NUCLEOTIDE SEQUENCE [LARGE SCALE GENOMIC DNA]</scope>
    <source>
        <strain evidence="7">IBRC-M 10403</strain>
    </source>
</reference>
<organism evidence="6 7">
    <name type="scientific">Actinokineospora iranica</name>
    <dbReference type="NCBI Taxonomy" id="1271860"/>
    <lineage>
        <taxon>Bacteria</taxon>
        <taxon>Bacillati</taxon>
        <taxon>Actinomycetota</taxon>
        <taxon>Actinomycetes</taxon>
        <taxon>Pseudonocardiales</taxon>
        <taxon>Pseudonocardiaceae</taxon>
        <taxon>Actinokineospora</taxon>
    </lineage>
</organism>
<dbReference type="InterPro" id="IPR057326">
    <property type="entry name" value="KR_dom"/>
</dbReference>
<dbReference type="SUPFAM" id="SSF53901">
    <property type="entry name" value="Thiolase-like"/>
    <property type="match status" value="1"/>
</dbReference>
<dbReference type="Gene3D" id="3.40.366.10">
    <property type="entry name" value="Malonyl-Coenzyme A Acyl Carrier Protein, domain 2"/>
    <property type="match status" value="1"/>
</dbReference>
<feature type="domain" description="Carrier" evidence="4">
    <location>
        <begin position="1642"/>
        <end position="1720"/>
    </location>
</feature>
<dbReference type="PROSITE" id="PS52004">
    <property type="entry name" value="KS3_2"/>
    <property type="match status" value="1"/>
</dbReference>
<keyword evidence="1" id="KW-0596">Phosphopantetheine</keyword>
<keyword evidence="3 6" id="KW-0808">Transferase</keyword>
<dbReference type="InterPro" id="IPR014030">
    <property type="entry name" value="Ketoacyl_synth_N"/>
</dbReference>
<dbReference type="InterPro" id="IPR014043">
    <property type="entry name" value="Acyl_transferase_dom"/>
</dbReference>
<dbReference type="InterPro" id="IPR013968">
    <property type="entry name" value="PKS_KR"/>
</dbReference>
<dbReference type="GO" id="GO:0016746">
    <property type="term" value="F:acyltransferase activity"/>
    <property type="evidence" value="ECO:0007669"/>
    <property type="project" value="InterPro"/>
</dbReference>
<dbReference type="Pfam" id="PF00550">
    <property type="entry name" value="PP-binding"/>
    <property type="match status" value="5"/>
</dbReference>
<feature type="domain" description="Carrier" evidence="4">
    <location>
        <begin position="1815"/>
        <end position="1893"/>
    </location>
</feature>
<feature type="domain" description="Carrier" evidence="4">
    <location>
        <begin position="1898"/>
        <end position="1976"/>
    </location>
</feature>
<dbReference type="InterPro" id="IPR020841">
    <property type="entry name" value="PKS_Beta-ketoAc_synthase_dom"/>
</dbReference>
<evidence type="ECO:0000313" key="7">
    <source>
        <dbReference type="Proteomes" id="UP000199501"/>
    </source>
</evidence>
<feature type="domain" description="Ketosynthase family 3 (KS3)" evidence="5">
    <location>
        <begin position="648"/>
        <end position="1090"/>
    </location>
</feature>
<proteinExistence type="predicted"/>
<dbReference type="InterPro" id="IPR016035">
    <property type="entry name" value="Acyl_Trfase/lysoPLipase"/>
</dbReference>
<dbReference type="PROSITE" id="PS50075">
    <property type="entry name" value="CARRIER"/>
    <property type="match status" value="5"/>
</dbReference>
<dbReference type="PANTHER" id="PTHR43074">
    <property type="entry name" value="OMEGA-3 POLYUNSATURATED FATTY ACID SYNTHASE PFAB-RELATED"/>
    <property type="match status" value="1"/>
</dbReference>
<evidence type="ECO:0000256" key="1">
    <source>
        <dbReference type="ARBA" id="ARBA00022450"/>
    </source>
</evidence>
<dbReference type="Pfam" id="PF08659">
    <property type="entry name" value="KR"/>
    <property type="match status" value="1"/>
</dbReference>
<dbReference type="SUPFAM" id="SSF51735">
    <property type="entry name" value="NAD(P)-binding Rossmann-fold domains"/>
    <property type="match status" value="2"/>
</dbReference>
<dbReference type="SMART" id="SM00823">
    <property type="entry name" value="PKS_PP"/>
    <property type="match status" value="4"/>
</dbReference>
<dbReference type="InterPro" id="IPR036291">
    <property type="entry name" value="NAD(P)-bd_dom_sf"/>
</dbReference>
<evidence type="ECO:0000313" key="6">
    <source>
        <dbReference type="EMBL" id="SDD93341.1"/>
    </source>
</evidence>
<dbReference type="InterPro" id="IPR014031">
    <property type="entry name" value="Ketoacyl_synth_C"/>
</dbReference>
<dbReference type="SUPFAM" id="SSF47336">
    <property type="entry name" value="ACP-like"/>
    <property type="match status" value="5"/>
</dbReference>
<dbReference type="Proteomes" id="UP000199501">
    <property type="component" value="Unassembled WGS sequence"/>
</dbReference>
<dbReference type="Gene3D" id="3.20.20.70">
    <property type="entry name" value="Aldolase class I"/>
    <property type="match status" value="2"/>
</dbReference>
<dbReference type="Gene3D" id="3.40.50.720">
    <property type="entry name" value="NAD(P)-binding Rossmann-like Domain"/>
    <property type="match status" value="1"/>
</dbReference>
<protein>
    <submittedName>
        <fullName evidence="6">Acyl transferase domain-containing protein</fullName>
    </submittedName>
</protein>
<dbReference type="Gene3D" id="3.40.47.10">
    <property type="match status" value="1"/>
</dbReference>
<keyword evidence="2" id="KW-0597">Phosphoprotein</keyword>
<dbReference type="PANTHER" id="PTHR43074:SF1">
    <property type="entry name" value="BETA-KETOACYL SYNTHASE FAMILY PROTEIN-RELATED"/>
    <property type="match status" value="1"/>
</dbReference>
<keyword evidence="7" id="KW-1185">Reference proteome</keyword>
<dbReference type="SMART" id="SM00827">
    <property type="entry name" value="PKS_AT"/>
    <property type="match status" value="1"/>
</dbReference>
<evidence type="ECO:0000259" key="5">
    <source>
        <dbReference type="PROSITE" id="PS52004"/>
    </source>
</evidence>
<dbReference type="Pfam" id="PF03060">
    <property type="entry name" value="NMO"/>
    <property type="match status" value="2"/>
</dbReference>
<dbReference type="SUPFAM" id="SSF52151">
    <property type="entry name" value="FabD/lysophospholipase-like"/>
    <property type="match status" value="1"/>
</dbReference>
<evidence type="ECO:0000256" key="2">
    <source>
        <dbReference type="ARBA" id="ARBA00022553"/>
    </source>
</evidence>
<dbReference type="InterPro" id="IPR020806">
    <property type="entry name" value="PKS_PP-bd"/>
</dbReference>
<dbReference type="GO" id="GO:0031177">
    <property type="term" value="F:phosphopantetheine binding"/>
    <property type="evidence" value="ECO:0007669"/>
    <property type="project" value="InterPro"/>
</dbReference>
<accession>A0A1G6YSR1</accession>
<dbReference type="InterPro" id="IPR009081">
    <property type="entry name" value="PP-bd_ACP"/>
</dbReference>
<name>A0A1G6YSR1_9PSEU</name>
<dbReference type="InterPro" id="IPR016039">
    <property type="entry name" value="Thiolase-like"/>
</dbReference>
<dbReference type="EMBL" id="FMZZ01000023">
    <property type="protein sequence ID" value="SDD93341.1"/>
    <property type="molecule type" value="Genomic_DNA"/>
</dbReference>